<reference evidence="2" key="1">
    <citation type="submission" date="2022-06" db="EMBL/GenBank/DDBJ databases">
        <title>Alkalimarinus sp. nov., isolated from gut of a Alitta virens.</title>
        <authorList>
            <person name="Yang A.I."/>
            <person name="Shin N.-R."/>
        </authorList>
    </citation>
    <scope>NUCLEOTIDE SEQUENCE</scope>
    <source>
        <strain evidence="2">A2M4</strain>
    </source>
</reference>
<evidence type="ECO:0000313" key="3">
    <source>
        <dbReference type="Proteomes" id="UP001163739"/>
    </source>
</evidence>
<dbReference type="NCBIfam" id="TIGR02532">
    <property type="entry name" value="IV_pilin_GFxxxE"/>
    <property type="match status" value="1"/>
</dbReference>
<dbReference type="InterPro" id="IPR012902">
    <property type="entry name" value="N_methyl_site"/>
</dbReference>
<name>A0ABY6N107_9ALTE</name>
<gene>
    <name evidence="2" type="ORF">NKI27_17250</name>
</gene>
<dbReference type="EMBL" id="CP100390">
    <property type="protein sequence ID" value="UZE95780.1"/>
    <property type="molecule type" value="Genomic_DNA"/>
</dbReference>
<keyword evidence="3" id="KW-1185">Reference proteome</keyword>
<keyword evidence="1" id="KW-0812">Transmembrane</keyword>
<feature type="transmembrane region" description="Helical" evidence="1">
    <location>
        <begin position="12"/>
        <end position="33"/>
    </location>
</feature>
<proteinExistence type="predicted"/>
<accession>A0ABY6N107</accession>
<keyword evidence="1" id="KW-1133">Transmembrane helix</keyword>
<evidence type="ECO:0000256" key="1">
    <source>
        <dbReference type="SAM" id="Phobius"/>
    </source>
</evidence>
<dbReference type="Pfam" id="PF07963">
    <property type="entry name" value="N_methyl"/>
    <property type="match status" value="1"/>
</dbReference>
<keyword evidence="1" id="KW-0472">Membrane</keyword>
<dbReference type="InterPro" id="IPR045584">
    <property type="entry name" value="Pilin-like"/>
</dbReference>
<dbReference type="RefSeq" id="WP_265047270.1">
    <property type="nucleotide sequence ID" value="NZ_CP100390.1"/>
</dbReference>
<dbReference type="PROSITE" id="PS00409">
    <property type="entry name" value="PROKAR_NTER_METHYL"/>
    <property type="match status" value="1"/>
</dbReference>
<dbReference type="Gene3D" id="3.30.700.10">
    <property type="entry name" value="Glycoprotein, Type 4 Pilin"/>
    <property type="match status" value="1"/>
</dbReference>
<sequence length="170" mass="18010">MKQMLLSEKHKGFTLIELVVVIAILAILSAFAIPRFADMADEAHRSSVEASGGALVSAVVLVRSQWLAKGNSVAVDDLEGYGDETIDTSVDGWPTGVGGNNNPGAMSAAECQNLWIKLLQSSAPSVSTAVGSDYLASTFGGDCRYTYQRDTSGNYVQYDPDTGEVITVIN</sequence>
<dbReference type="Proteomes" id="UP001163739">
    <property type="component" value="Chromosome"/>
</dbReference>
<organism evidence="2 3">
    <name type="scientific">Alkalimarinus alittae</name>
    <dbReference type="NCBI Taxonomy" id="2961619"/>
    <lineage>
        <taxon>Bacteria</taxon>
        <taxon>Pseudomonadati</taxon>
        <taxon>Pseudomonadota</taxon>
        <taxon>Gammaproteobacteria</taxon>
        <taxon>Alteromonadales</taxon>
        <taxon>Alteromonadaceae</taxon>
        <taxon>Alkalimarinus</taxon>
    </lineage>
</organism>
<evidence type="ECO:0000313" key="2">
    <source>
        <dbReference type="EMBL" id="UZE95780.1"/>
    </source>
</evidence>
<dbReference type="SUPFAM" id="SSF54523">
    <property type="entry name" value="Pili subunits"/>
    <property type="match status" value="1"/>
</dbReference>
<protein>
    <submittedName>
        <fullName evidence="2">Prepilin-type N-terminal cleavage/methylation domain-containing protein</fullName>
    </submittedName>
</protein>